<reference evidence="5" key="1">
    <citation type="submission" date="2021-02" db="EMBL/GenBank/DDBJ databases">
        <authorList>
            <person name="Nowell W R."/>
        </authorList>
    </citation>
    <scope>NUCLEOTIDE SEQUENCE</scope>
</reference>
<evidence type="ECO:0000256" key="1">
    <source>
        <dbReference type="ARBA" id="ARBA00006484"/>
    </source>
</evidence>
<keyword evidence="2" id="KW-0521">NADP</keyword>
<comment type="similarity">
    <text evidence="1 4">Belongs to the short-chain dehydrogenases/reductases (SDR) family.</text>
</comment>
<evidence type="ECO:0000313" key="5">
    <source>
        <dbReference type="EMBL" id="CAF1658171.1"/>
    </source>
</evidence>
<dbReference type="EMBL" id="CAJNOR010010981">
    <property type="protein sequence ID" value="CAF1658171.1"/>
    <property type="molecule type" value="Genomic_DNA"/>
</dbReference>
<protein>
    <submittedName>
        <fullName evidence="5">Uncharacterized protein</fullName>
    </submittedName>
</protein>
<dbReference type="PANTHER" id="PTHR43963:SF6">
    <property type="entry name" value="CHAIN DEHYDROGENASE FAMILY PROTEIN, PUTATIVE (AFU_ORTHOLOGUE AFUA_3G15350)-RELATED"/>
    <property type="match status" value="1"/>
</dbReference>
<dbReference type="Gene3D" id="3.40.50.720">
    <property type="entry name" value="NAD(P)-binding Rossmann-like Domain"/>
    <property type="match status" value="1"/>
</dbReference>
<keyword evidence="6" id="KW-1185">Reference proteome</keyword>
<dbReference type="Pfam" id="PF00106">
    <property type="entry name" value="adh_short"/>
    <property type="match status" value="2"/>
</dbReference>
<accession>A0A816F951</accession>
<dbReference type="PANTHER" id="PTHR43963">
    <property type="entry name" value="CARBONYL REDUCTASE 1-RELATED"/>
    <property type="match status" value="1"/>
</dbReference>
<dbReference type="Proteomes" id="UP000663828">
    <property type="component" value="Unassembled WGS sequence"/>
</dbReference>
<proteinExistence type="inferred from homology"/>
<dbReference type="AlphaFoldDB" id="A0A816F951"/>
<dbReference type="InterPro" id="IPR036291">
    <property type="entry name" value="NAD(P)-bd_dom_sf"/>
</dbReference>
<organism evidence="5 6">
    <name type="scientific">Adineta ricciae</name>
    <name type="common">Rotifer</name>
    <dbReference type="NCBI Taxonomy" id="249248"/>
    <lineage>
        <taxon>Eukaryota</taxon>
        <taxon>Metazoa</taxon>
        <taxon>Spiralia</taxon>
        <taxon>Gnathifera</taxon>
        <taxon>Rotifera</taxon>
        <taxon>Eurotatoria</taxon>
        <taxon>Bdelloidea</taxon>
        <taxon>Adinetida</taxon>
        <taxon>Adinetidae</taxon>
        <taxon>Adineta</taxon>
    </lineage>
</organism>
<comment type="caution">
    <text evidence="5">The sequence shown here is derived from an EMBL/GenBank/DDBJ whole genome shotgun (WGS) entry which is preliminary data.</text>
</comment>
<dbReference type="PRINTS" id="PR00081">
    <property type="entry name" value="GDHRDH"/>
</dbReference>
<evidence type="ECO:0000313" key="6">
    <source>
        <dbReference type="Proteomes" id="UP000663828"/>
    </source>
</evidence>
<keyword evidence="3" id="KW-0560">Oxidoreductase</keyword>
<dbReference type="PRINTS" id="PR00080">
    <property type="entry name" value="SDRFAMILY"/>
</dbReference>
<dbReference type="InterPro" id="IPR002347">
    <property type="entry name" value="SDR_fam"/>
</dbReference>
<sequence length="301" mass="33186">MSTEKQHVILVTGANKGIGFEVVKKLLKSFSKENKDLILLGSRDLKRGEDAFHSLSSPSNVHVLQLDTSSSESIDRATQEIKDKYNGQIDIIINNAGFLFLEQKMEAGRETVATDYGGVKILNEDLVPLLRENGRIINVASRAGTVVLSDCSKDLQEKYSSSTLTIEQLDELVEQFLSAVDSNTLKTIGYTSTIPLMPYSISKAATIALTRIEAKQWSNEKKIFVYSVCPGYCNTDLSAHAADSRSAENGADSILYLVHTPSDQLENGGFYLDGVQFPQINQDQDLIRQAFERISKVNAAK</sequence>
<gene>
    <name evidence="5" type="ORF">XAT740_LOCUS56318</name>
</gene>
<evidence type="ECO:0000256" key="4">
    <source>
        <dbReference type="RuleBase" id="RU000363"/>
    </source>
</evidence>
<dbReference type="SUPFAM" id="SSF51735">
    <property type="entry name" value="NAD(P)-binding Rossmann-fold domains"/>
    <property type="match status" value="1"/>
</dbReference>
<evidence type="ECO:0000256" key="2">
    <source>
        <dbReference type="ARBA" id="ARBA00022857"/>
    </source>
</evidence>
<evidence type="ECO:0000256" key="3">
    <source>
        <dbReference type="ARBA" id="ARBA00023002"/>
    </source>
</evidence>
<dbReference type="GO" id="GO:0016491">
    <property type="term" value="F:oxidoreductase activity"/>
    <property type="evidence" value="ECO:0007669"/>
    <property type="project" value="UniProtKB-KW"/>
</dbReference>
<name>A0A816F951_ADIRI</name>